<reference evidence="2 3" key="1">
    <citation type="submission" date="2020-07" db="EMBL/GenBank/DDBJ databases">
        <title>Sequencing the genomes of 1000 actinobacteria strains.</title>
        <authorList>
            <person name="Klenk H.-P."/>
        </authorList>
    </citation>
    <scope>NUCLEOTIDE SEQUENCE [LARGE SCALE GENOMIC DNA]</scope>
    <source>
        <strain evidence="2 3">DSM 29531</strain>
    </source>
</reference>
<organism evidence="2 3">
    <name type="scientific">Allobranchiibius huperziae</name>
    <dbReference type="NCBI Taxonomy" id="1874116"/>
    <lineage>
        <taxon>Bacteria</taxon>
        <taxon>Bacillati</taxon>
        <taxon>Actinomycetota</taxon>
        <taxon>Actinomycetes</taxon>
        <taxon>Micrococcales</taxon>
        <taxon>Dermacoccaceae</taxon>
        <taxon>Allobranchiibius</taxon>
    </lineage>
</organism>
<dbReference type="AlphaFoldDB" id="A0A853DGA3"/>
<comment type="caution">
    <text evidence="2">The sequence shown here is derived from an EMBL/GenBank/DDBJ whole genome shotgun (WGS) entry which is preliminary data.</text>
</comment>
<name>A0A853DGA3_9MICO</name>
<feature type="signal peptide" evidence="1">
    <location>
        <begin position="1"/>
        <end position="31"/>
    </location>
</feature>
<keyword evidence="3" id="KW-1185">Reference proteome</keyword>
<evidence type="ECO:0000313" key="2">
    <source>
        <dbReference type="EMBL" id="NYJ74084.1"/>
    </source>
</evidence>
<evidence type="ECO:0000256" key="1">
    <source>
        <dbReference type="SAM" id="SignalP"/>
    </source>
</evidence>
<keyword evidence="1" id="KW-0732">Signal</keyword>
<proteinExistence type="predicted"/>
<protein>
    <recommendedName>
        <fullName evidence="4">Peptidase inhibitor family I36</fullName>
    </recommendedName>
</protein>
<dbReference type="Proteomes" id="UP000571817">
    <property type="component" value="Unassembled WGS sequence"/>
</dbReference>
<accession>A0A853DGA3</accession>
<sequence>MRLRVLSAASAAVASGCLVFASTASVSPASAAPAGGTYAHCPYGYACLYQKGDTDGSSTPTTYYHYGAHNLSNVTGNRIFFNNQSGGAVAYLCTGYNGTGSCFLVKAYTYVNPYNFTPVNSIYLSAKATK</sequence>
<evidence type="ECO:0008006" key="4">
    <source>
        <dbReference type="Google" id="ProtNLM"/>
    </source>
</evidence>
<evidence type="ECO:0000313" key="3">
    <source>
        <dbReference type="Proteomes" id="UP000571817"/>
    </source>
</evidence>
<feature type="chain" id="PRO_5032774395" description="Peptidase inhibitor family I36" evidence="1">
    <location>
        <begin position="32"/>
        <end position="130"/>
    </location>
</feature>
<dbReference type="RefSeq" id="WP_179479728.1">
    <property type="nucleotide sequence ID" value="NZ_JACCFW010000001.1"/>
</dbReference>
<gene>
    <name evidence="2" type="ORF">HNR15_001047</name>
</gene>
<dbReference type="EMBL" id="JACCFW010000001">
    <property type="protein sequence ID" value="NYJ74084.1"/>
    <property type="molecule type" value="Genomic_DNA"/>
</dbReference>
<dbReference type="PROSITE" id="PS51257">
    <property type="entry name" value="PROKAR_LIPOPROTEIN"/>
    <property type="match status" value="1"/>
</dbReference>